<reference evidence="9" key="2">
    <citation type="journal article" date="2021" name="PeerJ">
        <title>Extensive microbial diversity within the chicken gut microbiome revealed by metagenomics and culture.</title>
        <authorList>
            <person name="Gilroy R."/>
            <person name="Ravi A."/>
            <person name="Getino M."/>
            <person name="Pursley I."/>
            <person name="Horton D.L."/>
            <person name="Alikhan N.F."/>
            <person name="Baker D."/>
            <person name="Gharbi K."/>
            <person name="Hall N."/>
            <person name="Watson M."/>
            <person name="Adriaenssens E.M."/>
            <person name="Foster-Nyarko E."/>
            <person name="Jarju S."/>
            <person name="Secka A."/>
            <person name="Antonio M."/>
            <person name="Oren A."/>
            <person name="Chaudhuri R.R."/>
            <person name="La Ragione R."/>
            <person name="Hildebrand F."/>
            <person name="Pallen M.J."/>
        </authorList>
    </citation>
    <scope>NUCLEOTIDE SEQUENCE</scope>
    <source>
        <strain evidence="9">10037</strain>
    </source>
</reference>
<feature type="transmembrane region" description="Helical" evidence="6">
    <location>
        <begin position="749"/>
        <end position="766"/>
    </location>
</feature>
<keyword evidence="5 6" id="KW-0472">Membrane</keyword>
<feature type="domain" description="MacB-like periplasmic core" evidence="8">
    <location>
        <begin position="440"/>
        <end position="592"/>
    </location>
</feature>
<evidence type="ECO:0000256" key="6">
    <source>
        <dbReference type="SAM" id="Phobius"/>
    </source>
</evidence>
<feature type="domain" description="MacB-like periplasmic core" evidence="8">
    <location>
        <begin position="41"/>
        <end position="235"/>
    </location>
</feature>
<feature type="domain" description="ABC3 transporter permease C-terminal" evidence="7">
    <location>
        <begin position="281"/>
        <end position="393"/>
    </location>
</feature>
<keyword evidence="3 6" id="KW-0812">Transmembrane</keyword>
<evidence type="ECO:0000313" key="9">
    <source>
        <dbReference type="EMBL" id="MBO8465124.1"/>
    </source>
</evidence>
<feature type="transmembrane region" description="Helical" evidence="6">
    <location>
        <begin position="413"/>
        <end position="434"/>
    </location>
</feature>
<evidence type="ECO:0000259" key="8">
    <source>
        <dbReference type="Pfam" id="PF12704"/>
    </source>
</evidence>
<keyword evidence="4 6" id="KW-1133">Transmembrane helix</keyword>
<dbReference type="EMBL" id="JADIME010000039">
    <property type="protein sequence ID" value="MBO8465124.1"/>
    <property type="molecule type" value="Genomic_DNA"/>
</dbReference>
<dbReference type="GO" id="GO:0005886">
    <property type="term" value="C:plasma membrane"/>
    <property type="evidence" value="ECO:0007669"/>
    <property type="project" value="UniProtKB-SubCell"/>
</dbReference>
<evidence type="ECO:0000256" key="1">
    <source>
        <dbReference type="ARBA" id="ARBA00004651"/>
    </source>
</evidence>
<accession>A0A9D9N9I3</accession>
<dbReference type="InterPro" id="IPR025857">
    <property type="entry name" value="MacB_PCD"/>
</dbReference>
<keyword evidence="2" id="KW-1003">Cell membrane</keyword>
<dbReference type="InterPro" id="IPR003838">
    <property type="entry name" value="ABC3_permease_C"/>
</dbReference>
<comment type="caution">
    <text evidence="9">The sequence shown here is derived from an EMBL/GenBank/DDBJ whole genome shotgun (WGS) entry which is preliminary data.</text>
</comment>
<protein>
    <submittedName>
        <fullName evidence="9">ABC transporter permease</fullName>
    </submittedName>
</protein>
<evidence type="ECO:0000259" key="7">
    <source>
        <dbReference type="Pfam" id="PF02687"/>
    </source>
</evidence>
<dbReference type="PANTHER" id="PTHR30572">
    <property type="entry name" value="MEMBRANE COMPONENT OF TRANSPORTER-RELATED"/>
    <property type="match status" value="1"/>
</dbReference>
<dbReference type="GO" id="GO:0022857">
    <property type="term" value="F:transmembrane transporter activity"/>
    <property type="evidence" value="ECO:0007669"/>
    <property type="project" value="TreeGrafter"/>
</dbReference>
<dbReference type="Pfam" id="PF12704">
    <property type="entry name" value="MacB_PCD"/>
    <property type="match status" value="2"/>
</dbReference>
<dbReference type="PANTHER" id="PTHR30572:SF18">
    <property type="entry name" value="ABC-TYPE MACROLIDE FAMILY EXPORT SYSTEM PERMEASE COMPONENT 2"/>
    <property type="match status" value="1"/>
</dbReference>
<feature type="transmembrane region" description="Helical" evidence="6">
    <location>
        <begin position="369"/>
        <end position="392"/>
    </location>
</feature>
<feature type="transmembrane region" description="Helical" evidence="6">
    <location>
        <begin position="277"/>
        <end position="303"/>
    </location>
</feature>
<proteinExistence type="predicted"/>
<comment type="subcellular location">
    <subcellularLocation>
        <location evidence="1">Cell membrane</location>
        <topology evidence="1">Multi-pass membrane protein</topology>
    </subcellularLocation>
</comment>
<feature type="transmembrane region" description="Helical" evidence="6">
    <location>
        <begin position="12"/>
        <end position="33"/>
    </location>
</feature>
<evidence type="ECO:0000256" key="3">
    <source>
        <dbReference type="ARBA" id="ARBA00022692"/>
    </source>
</evidence>
<gene>
    <name evidence="9" type="ORF">IAB93_03900</name>
</gene>
<dbReference type="Proteomes" id="UP000823597">
    <property type="component" value="Unassembled WGS sequence"/>
</dbReference>
<organism evidence="9 10">
    <name type="scientific">Candidatus Merdivivens pullistercoris</name>
    <dbReference type="NCBI Taxonomy" id="2840873"/>
    <lineage>
        <taxon>Bacteria</taxon>
        <taxon>Pseudomonadati</taxon>
        <taxon>Bacteroidota</taxon>
        <taxon>Bacteroidia</taxon>
        <taxon>Bacteroidales</taxon>
        <taxon>Muribaculaceae</taxon>
        <taxon>Muribaculaceae incertae sedis</taxon>
        <taxon>Candidatus Merdivivens</taxon>
    </lineage>
</organism>
<dbReference type="Pfam" id="PF02687">
    <property type="entry name" value="FtsX"/>
    <property type="match status" value="2"/>
</dbReference>
<evidence type="ECO:0000256" key="4">
    <source>
        <dbReference type="ARBA" id="ARBA00022989"/>
    </source>
</evidence>
<reference evidence="9" key="1">
    <citation type="submission" date="2020-10" db="EMBL/GenBank/DDBJ databases">
        <authorList>
            <person name="Gilroy R."/>
        </authorList>
    </citation>
    <scope>NUCLEOTIDE SEQUENCE</scope>
    <source>
        <strain evidence="9">10037</strain>
    </source>
</reference>
<feature type="domain" description="ABC3 transporter permease C-terminal" evidence="7">
    <location>
        <begin position="665"/>
        <end position="776"/>
    </location>
</feature>
<name>A0A9D9N9I3_9BACT</name>
<evidence type="ECO:0000256" key="2">
    <source>
        <dbReference type="ARBA" id="ARBA00022475"/>
    </source>
</evidence>
<dbReference type="InterPro" id="IPR050250">
    <property type="entry name" value="Macrolide_Exporter_MacB"/>
</dbReference>
<evidence type="ECO:0000313" key="10">
    <source>
        <dbReference type="Proteomes" id="UP000823597"/>
    </source>
</evidence>
<sequence length="784" mass="86345">MITGNKIFKKAVKIVSLTIGLTAGLVLLAKFWLDGRYDRWMTDSDRVYAIVSKYSEGEGEEPTLGSNVSGGVAPLLKTYSPDVEVASRLTLTGWGSGIKVFAEGRDEPVEASEAALSDEYWFDVFDTDILAGDPKQILTEIGSAMVSRSFNERAGGDLVGKQIWWDEMPDLKFTVKGIYEDFPLTTSARFDIMISLPSISLVMFDGSMNLFGNDRYMGVVKLRDGASPDELNELILSLEKRIPEYQELLDAGIDFTYAVTPLKDLHLSDSSLRSTRLVILLLGIVLVLVGTLNYILVMISSYMDRSKGMAMRKCFGAGKGNIVSLMMKEVSADIIVSLLLGALLVFSFMPQIEALMSLPVSSMAEPTTIAVLAAVVIGVILLCSVIPGMIYANVPLNMAFRMIKEQKAVWKQTILFFEFLLMAAVMSLLIVITLQYRHLNKEDLGYNTEDIVYVQMPFSDSYGQGRSAVLMSELGSLTCVEAVAGGPVPLNMGYGNNITIPGHEDEVMNISDLYYATPGWFGMMGVEILEGEDFSVSASVPEDVMVDETIAEQIRRITGWEDILGRTVNISEHGTCRITGVFRHITVGNGLWQDRRGQIVTYYPNPTEIINIKVTEITPENLAAIKDVADKVYPDKDNAVHVLPMAVRDSYMPVLRYRNTALAGVLILLLITLAGLIGYVSDESNRRRGELAIRKVYGASEGSLQSLFIVKIMKLAGPAVLVGACAVFPLEKMLLTMVMNPIRLGVQHVIYPMIAVLLIVAAVCWLQTYRASRRNPSDNLHNAQ</sequence>
<feature type="transmembrane region" description="Helical" evidence="6">
    <location>
        <begin position="330"/>
        <end position="349"/>
    </location>
</feature>
<dbReference type="AlphaFoldDB" id="A0A9D9N9I3"/>
<feature type="transmembrane region" description="Helical" evidence="6">
    <location>
        <begin position="661"/>
        <end position="681"/>
    </location>
</feature>
<feature type="transmembrane region" description="Helical" evidence="6">
    <location>
        <begin position="702"/>
        <end position="729"/>
    </location>
</feature>
<evidence type="ECO:0000256" key="5">
    <source>
        <dbReference type="ARBA" id="ARBA00023136"/>
    </source>
</evidence>